<feature type="domain" description="DUF4440" evidence="2">
    <location>
        <begin position="33"/>
        <end position="139"/>
    </location>
</feature>
<organism evidence="3 4">
    <name type="scientific">Herbaspirillum lusitanum</name>
    <dbReference type="NCBI Taxonomy" id="213312"/>
    <lineage>
        <taxon>Bacteria</taxon>
        <taxon>Pseudomonadati</taxon>
        <taxon>Pseudomonadota</taxon>
        <taxon>Betaproteobacteria</taxon>
        <taxon>Burkholderiales</taxon>
        <taxon>Oxalobacteraceae</taxon>
        <taxon>Herbaspirillum</taxon>
    </lineage>
</organism>
<proteinExistence type="predicted"/>
<dbReference type="SUPFAM" id="SSF54427">
    <property type="entry name" value="NTF2-like"/>
    <property type="match status" value="1"/>
</dbReference>
<dbReference type="RefSeq" id="WP_408156086.1">
    <property type="nucleotide sequence ID" value="NZ_JAQQFM010000003.1"/>
</dbReference>
<keyword evidence="1" id="KW-0732">Signal</keyword>
<feature type="signal peptide" evidence="1">
    <location>
        <begin position="1"/>
        <end position="25"/>
    </location>
</feature>
<evidence type="ECO:0000259" key="2">
    <source>
        <dbReference type="Pfam" id="PF14534"/>
    </source>
</evidence>
<dbReference type="Pfam" id="PF14534">
    <property type="entry name" value="DUF4440"/>
    <property type="match status" value="1"/>
</dbReference>
<evidence type="ECO:0000313" key="4">
    <source>
        <dbReference type="Proteomes" id="UP001629246"/>
    </source>
</evidence>
<keyword evidence="4" id="KW-1185">Reference proteome</keyword>
<protein>
    <submittedName>
        <fullName evidence="3">Nuclear transport factor 2 family protein</fullName>
    </submittedName>
</protein>
<evidence type="ECO:0000256" key="1">
    <source>
        <dbReference type="SAM" id="SignalP"/>
    </source>
</evidence>
<dbReference type="Proteomes" id="UP001629246">
    <property type="component" value="Unassembled WGS sequence"/>
</dbReference>
<gene>
    <name evidence="3" type="ORF">PQR62_06690</name>
</gene>
<sequence length="149" mass="16022">MFKKIALLCGALACTMMTAQTPASAAGNDEQEVAAAVEKLRQVMVDPDLKTLEALTAADLSYGHSNGKVQTQAEFIDDLKTGASDFVKIALSDQTIKVDGDTAIVRHALVAETNDSGKPGNVSLKILMVWKKQHGHWQLLARQAVRFTA</sequence>
<accession>A0ABW9A666</accession>
<dbReference type="InterPro" id="IPR027843">
    <property type="entry name" value="DUF4440"/>
</dbReference>
<feature type="chain" id="PRO_5047346324" evidence="1">
    <location>
        <begin position="26"/>
        <end position="149"/>
    </location>
</feature>
<dbReference type="EMBL" id="JAQQFM010000003">
    <property type="protein sequence ID" value="MFL9923941.1"/>
    <property type="molecule type" value="Genomic_DNA"/>
</dbReference>
<dbReference type="InterPro" id="IPR032710">
    <property type="entry name" value="NTF2-like_dom_sf"/>
</dbReference>
<dbReference type="Gene3D" id="3.10.450.50">
    <property type="match status" value="1"/>
</dbReference>
<reference evidence="3 4" key="1">
    <citation type="journal article" date="2024" name="Chem. Sci.">
        <title>Discovery of megapolipeptins by genome mining of a Burkholderiales bacteria collection.</title>
        <authorList>
            <person name="Paulo B.S."/>
            <person name="Recchia M.J.J."/>
            <person name="Lee S."/>
            <person name="Fergusson C.H."/>
            <person name="Romanowski S.B."/>
            <person name="Hernandez A."/>
            <person name="Krull N."/>
            <person name="Liu D.Y."/>
            <person name="Cavanagh H."/>
            <person name="Bos A."/>
            <person name="Gray C.A."/>
            <person name="Murphy B.T."/>
            <person name="Linington R.G."/>
            <person name="Eustaquio A.S."/>
        </authorList>
    </citation>
    <scope>NUCLEOTIDE SEQUENCE [LARGE SCALE GENOMIC DNA]</scope>
    <source>
        <strain evidence="3 4">RL21-008-BIB-A</strain>
    </source>
</reference>
<comment type="caution">
    <text evidence="3">The sequence shown here is derived from an EMBL/GenBank/DDBJ whole genome shotgun (WGS) entry which is preliminary data.</text>
</comment>
<evidence type="ECO:0000313" key="3">
    <source>
        <dbReference type="EMBL" id="MFL9923941.1"/>
    </source>
</evidence>
<name>A0ABW9A666_9BURK</name>